<proteinExistence type="predicted"/>
<protein>
    <submittedName>
        <fullName evidence="2">Uncharacterized protein</fullName>
    </submittedName>
</protein>
<name>A0A5E4R2H7_9NEOP</name>
<organism evidence="2 3">
    <name type="scientific">Leptidea sinapis</name>
    <dbReference type="NCBI Taxonomy" id="189913"/>
    <lineage>
        <taxon>Eukaryota</taxon>
        <taxon>Metazoa</taxon>
        <taxon>Ecdysozoa</taxon>
        <taxon>Arthropoda</taxon>
        <taxon>Hexapoda</taxon>
        <taxon>Insecta</taxon>
        <taxon>Pterygota</taxon>
        <taxon>Neoptera</taxon>
        <taxon>Endopterygota</taxon>
        <taxon>Lepidoptera</taxon>
        <taxon>Glossata</taxon>
        <taxon>Ditrysia</taxon>
        <taxon>Papilionoidea</taxon>
        <taxon>Pieridae</taxon>
        <taxon>Dismorphiinae</taxon>
        <taxon>Leptidea</taxon>
    </lineage>
</organism>
<feature type="coiled-coil region" evidence="1">
    <location>
        <begin position="30"/>
        <end position="64"/>
    </location>
</feature>
<evidence type="ECO:0000313" key="3">
    <source>
        <dbReference type="Proteomes" id="UP000324832"/>
    </source>
</evidence>
<evidence type="ECO:0000313" key="2">
    <source>
        <dbReference type="EMBL" id="VVD04568.1"/>
    </source>
</evidence>
<accession>A0A5E4R2H7</accession>
<reference evidence="2 3" key="1">
    <citation type="submission" date="2017-07" db="EMBL/GenBank/DDBJ databases">
        <authorList>
            <person name="Talla V."/>
            <person name="Backstrom N."/>
        </authorList>
    </citation>
    <scope>NUCLEOTIDE SEQUENCE [LARGE SCALE GENOMIC DNA]</scope>
</reference>
<keyword evidence="3" id="KW-1185">Reference proteome</keyword>
<dbReference type="Proteomes" id="UP000324832">
    <property type="component" value="Unassembled WGS sequence"/>
</dbReference>
<gene>
    <name evidence="2" type="ORF">LSINAPIS_LOCUS14294</name>
</gene>
<dbReference type="EMBL" id="FZQP02006871">
    <property type="protein sequence ID" value="VVD04568.1"/>
    <property type="molecule type" value="Genomic_DNA"/>
</dbReference>
<evidence type="ECO:0000256" key="1">
    <source>
        <dbReference type="SAM" id="Coils"/>
    </source>
</evidence>
<keyword evidence="1" id="KW-0175">Coiled coil</keyword>
<dbReference type="AlphaFoldDB" id="A0A5E4R2H7"/>
<sequence>MFFNLETLLNYCLQVPKTSSLTMQTRKATMKEMENKLSCAAKELKKSKDLCQTLLNEREECELEIQKSYVLSDEILTRRARFSLHDLFSMVDECGLQVCHLIMIKLTD</sequence>